<keyword evidence="1" id="KW-0862">Zinc</keyword>
<dbReference type="EMBL" id="CAJNOU010000294">
    <property type="protein sequence ID" value="CAF0948645.1"/>
    <property type="molecule type" value="Genomic_DNA"/>
</dbReference>
<organism evidence="4 5">
    <name type="scientific">Rotaria sordida</name>
    <dbReference type="NCBI Taxonomy" id="392033"/>
    <lineage>
        <taxon>Eukaryota</taxon>
        <taxon>Metazoa</taxon>
        <taxon>Spiralia</taxon>
        <taxon>Gnathifera</taxon>
        <taxon>Rotifera</taxon>
        <taxon>Eurotatoria</taxon>
        <taxon>Bdelloidea</taxon>
        <taxon>Philodinida</taxon>
        <taxon>Philodinidae</taxon>
        <taxon>Rotaria</taxon>
    </lineage>
</organism>
<dbReference type="Pfam" id="PF10551">
    <property type="entry name" value="MULE"/>
    <property type="match status" value="1"/>
</dbReference>
<dbReference type="PANTHER" id="PTHR31669:SF251">
    <property type="entry name" value="PROTEIN FAR1-RELATED SEQUENCE"/>
    <property type="match status" value="1"/>
</dbReference>
<dbReference type="Proteomes" id="UP000663889">
    <property type="component" value="Unassembled WGS sequence"/>
</dbReference>
<comment type="caution">
    <text evidence="4">The sequence shown here is derived from an EMBL/GenBank/DDBJ whole genome shotgun (WGS) entry which is preliminary data.</text>
</comment>
<keyword evidence="1" id="KW-0479">Metal-binding</keyword>
<evidence type="ECO:0000256" key="1">
    <source>
        <dbReference type="PROSITE-ProRule" id="PRU00325"/>
    </source>
</evidence>
<sequence length="976" mass="113045">MAAALSDDDIVPTYKEEATDDDDDGDIINSAKKMRASGLLYEKVKVFSDGKCAEEEAVKYNNFKWTCCKINDTQQGTKKYYKCSFKRGSNCPAKIYLLFHASNFEVTLFQAIIQHDHTKESKQAGIPIEVKNVIIELFQNGYTTPKAILFELDKLRIIQPKASQISSFLVTHRTKLYGPAQISLNHIKNWCIEKSIIPNDPDECFVANYYIKDDDADPLFRLFVTTKNLMKNCLNSNHVCTDATYKLIWQGYPVLMVGTTDKQCAFHPFGIALCINEQTNDFEFIFKSVQLTVEKLYNINYCPIILVADASGAITNGFINVFNVIEKRIMCWFHVTKKIDTQLNAINDKKMKVELRQDIEFMQLIKNETIFDAAIKLFQKNFKRGSNCPTKIYLLFHASNFEVTLFQAIIRHDHTRECKQTGIPIEVKNVIIELFQNGYTTPKAILSELDKLKIIQPKASQISNFLVTLRKKLYGPAQISLNCIKNWCIEKSIIPNDPDECFVANYYIKDDDANPLFRLFVTTKNLMKNCLNSNHVCAYATYKLIWQGYPVLMVGTTDKQCAFHPFGMALCINEQTDDFEFIFKSLQITVEKLYNINYCPIILVADTSGAITNGFINVFNVIEKRIMCWFHATKNIDIRLNAIKDKKMKTELRQDIEFMQLIKNETIFDAAIKLFQKKIMCWFHVTKKIDTQLNAINDKKMKAELRQDIEFMQLIKNETIFDAAIKLFQKKWKSKKCPLINNFIDYFINEWYMSNKGWFEGFAIGYPSSNNALEATNGKIKSLYTFRERLPVGEFLSVLEKDIIHQLSRERNVDDTITSQNAKAFANVPSINLPLWTSTYHWIKEDRDVITMKNNDGKKIHFIESSSFRDNYKDFNKEFMKKLLYNQQNVNWCDFDILKNEQLSFWECEFLNESENWTKSTCSCPACLKYYICKHIIGLAARYKLCSIPLEAKNIPLGQKRKRGRVAKAKKALIVQ</sequence>
<evidence type="ECO:0000313" key="5">
    <source>
        <dbReference type="Proteomes" id="UP000663889"/>
    </source>
</evidence>
<dbReference type="PANTHER" id="PTHR31669">
    <property type="entry name" value="PROTEIN FAR1-RELATED SEQUENCE 10-RELATED"/>
    <property type="match status" value="1"/>
</dbReference>
<protein>
    <recommendedName>
        <fullName evidence="3">SWIM-type domain-containing protein</fullName>
    </recommendedName>
</protein>
<dbReference type="GO" id="GO:0006355">
    <property type="term" value="P:regulation of DNA-templated transcription"/>
    <property type="evidence" value="ECO:0007669"/>
    <property type="project" value="InterPro"/>
</dbReference>
<feature type="domain" description="SWIM-type" evidence="3">
    <location>
        <begin position="906"/>
        <end position="944"/>
    </location>
</feature>
<feature type="compositionally biased region" description="Acidic residues" evidence="2">
    <location>
        <begin position="1"/>
        <end position="10"/>
    </location>
</feature>
<dbReference type="GO" id="GO:0008270">
    <property type="term" value="F:zinc ion binding"/>
    <property type="evidence" value="ECO:0007669"/>
    <property type="project" value="UniProtKB-KW"/>
</dbReference>
<feature type="region of interest" description="Disordered" evidence="2">
    <location>
        <begin position="1"/>
        <end position="22"/>
    </location>
</feature>
<gene>
    <name evidence="4" type="ORF">SEV965_LOCUS8126</name>
</gene>
<dbReference type="InterPro" id="IPR031052">
    <property type="entry name" value="FHY3/FAR1"/>
</dbReference>
<dbReference type="InterPro" id="IPR018289">
    <property type="entry name" value="MULE_transposase_dom"/>
</dbReference>
<name>A0A814D4A4_9BILA</name>
<accession>A0A814D4A4</accession>
<proteinExistence type="predicted"/>
<evidence type="ECO:0000313" key="4">
    <source>
        <dbReference type="EMBL" id="CAF0948645.1"/>
    </source>
</evidence>
<evidence type="ECO:0000259" key="3">
    <source>
        <dbReference type="PROSITE" id="PS50966"/>
    </source>
</evidence>
<dbReference type="InterPro" id="IPR007527">
    <property type="entry name" value="Znf_SWIM"/>
</dbReference>
<reference evidence="4" key="1">
    <citation type="submission" date="2021-02" db="EMBL/GenBank/DDBJ databases">
        <authorList>
            <person name="Nowell W R."/>
        </authorList>
    </citation>
    <scope>NUCLEOTIDE SEQUENCE</scope>
</reference>
<dbReference type="AlphaFoldDB" id="A0A814D4A4"/>
<evidence type="ECO:0000256" key="2">
    <source>
        <dbReference type="SAM" id="MobiDB-lite"/>
    </source>
</evidence>
<dbReference type="PROSITE" id="PS50966">
    <property type="entry name" value="ZF_SWIM"/>
    <property type="match status" value="1"/>
</dbReference>
<keyword evidence="1" id="KW-0863">Zinc-finger</keyword>